<evidence type="ECO:0000259" key="6">
    <source>
        <dbReference type="Pfam" id="PF00496"/>
    </source>
</evidence>
<evidence type="ECO:0000256" key="1">
    <source>
        <dbReference type="ARBA" id="ARBA00004418"/>
    </source>
</evidence>
<dbReference type="Gene3D" id="3.40.190.10">
    <property type="entry name" value="Periplasmic binding protein-like II"/>
    <property type="match status" value="1"/>
</dbReference>
<reference evidence="8" key="1">
    <citation type="journal article" date="2019" name="Int. J. Syst. Evol. Microbiol.">
        <title>The Global Catalogue of Microorganisms (GCM) 10K type strain sequencing project: providing services to taxonomists for standard genome sequencing and annotation.</title>
        <authorList>
            <consortium name="The Broad Institute Genomics Platform"/>
            <consortium name="The Broad Institute Genome Sequencing Center for Infectious Disease"/>
            <person name="Wu L."/>
            <person name="Ma J."/>
        </authorList>
    </citation>
    <scope>NUCLEOTIDE SEQUENCE [LARGE SCALE GENOMIC DNA]</scope>
    <source>
        <strain evidence="8">CGMCC 1.19062</strain>
    </source>
</reference>
<dbReference type="InterPro" id="IPR039424">
    <property type="entry name" value="SBP_5"/>
</dbReference>
<protein>
    <submittedName>
        <fullName evidence="7">ABC transporter substrate-binding protein</fullName>
    </submittedName>
</protein>
<evidence type="ECO:0000256" key="3">
    <source>
        <dbReference type="ARBA" id="ARBA00022448"/>
    </source>
</evidence>
<dbReference type="SUPFAM" id="SSF53850">
    <property type="entry name" value="Periplasmic binding protein-like II"/>
    <property type="match status" value="1"/>
</dbReference>
<comment type="similarity">
    <text evidence="2">Belongs to the bacterial solute-binding protein 5 family.</text>
</comment>
<keyword evidence="3" id="KW-0813">Transport</keyword>
<evidence type="ECO:0000256" key="4">
    <source>
        <dbReference type="ARBA" id="ARBA00022729"/>
    </source>
</evidence>
<dbReference type="PANTHER" id="PTHR30290:SF9">
    <property type="entry name" value="OLIGOPEPTIDE-BINDING PROTEIN APPA"/>
    <property type="match status" value="1"/>
</dbReference>
<comment type="caution">
    <text evidence="7">The sequence shown here is derived from an EMBL/GenBank/DDBJ whole genome shotgun (WGS) entry which is preliminary data.</text>
</comment>
<evidence type="ECO:0000256" key="2">
    <source>
        <dbReference type="ARBA" id="ARBA00005695"/>
    </source>
</evidence>
<dbReference type="PIRSF" id="PIRSF002741">
    <property type="entry name" value="MppA"/>
    <property type="match status" value="1"/>
</dbReference>
<dbReference type="Pfam" id="PF00496">
    <property type="entry name" value="SBP_bac_5"/>
    <property type="match status" value="1"/>
</dbReference>
<dbReference type="RefSeq" id="WP_379876379.1">
    <property type="nucleotide sequence ID" value="NZ_JBHUIP010000011.1"/>
</dbReference>
<accession>A0ABW5DQI4</accession>
<feature type="chain" id="PRO_5045340153" evidence="5">
    <location>
        <begin position="24"/>
        <end position="523"/>
    </location>
</feature>
<dbReference type="Proteomes" id="UP001597295">
    <property type="component" value="Unassembled WGS sequence"/>
</dbReference>
<dbReference type="InterPro" id="IPR000914">
    <property type="entry name" value="SBP_5_dom"/>
</dbReference>
<keyword evidence="4 5" id="KW-0732">Signal</keyword>
<evidence type="ECO:0000313" key="7">
    <source>
        <dbReference type="EMBL" id="MFD2263378.1"/>
    </source>
</evidence>
<comment type="subcellular location">
    <subcellularLocation>
        <location evidence="1">Periplasm</location>
    </subcellularLocation>
</comment>
<dbReference type="PANTHER" id="PTHR30290">
    <property type="entry name" value="PERIPLASMIC BINDING COMPONENT OF ABC TRANSPORTER"/>
    <property type="match status" value="1"/>
</dbReference>
<gene>
    <name evidence="7" type="ORF">ACFSM5_10805</name>
</gene>
<dbReference type="EMBL" id="JBHUIP010000011">
    <property type="protein sequence ID" value="MFD2263378.1"/>
    <property type="molecule type" value="Genomic_DNA"/>
</dbReference>
<evidence type="ECO:0000256" key="5">
    <source>
        <dbReference type="SAM" id="SignalP"/>
    </source>
</evidence>
<organism evidence="7 8">
    <name type="scientific">Lacibacterium aquatile</name>
    <dbReference type="NCBI Taxonomy" id="1168082"/>
    <lineage>
        <taxon>Bacteria</taxon>
        <taxon>Pseudomonadati</taxon>
        <taxon>Pseudomonadota</taxon>
        <taxon>Alphaproteobacteria</taxon>
        <taxon>Rhodospirillales</taxon>
        <taxon>Rhodospirillaceae</taxon>
    </lineage>
</organism>
<feature type="signal peptide" evidence="5">
    <location>
        <begin position="1"/>
        <end position="23"/>
    </location>
</feature>
<keyword evidence="8" id="KW-1185">Reference proteome</keyword>
<dbReference type="Gene3D" id="3.10.105.10">
    <property type="entry name" value="Dipeptide-binding Protein, Domain 3"/>
    <property type="match status" value="1"/>
</dbReference>
<dbReference type="CDD" id="cd08498">
    <property type="entry name" value="PBP2_NikA_DppA_OppA_like_2"/>
    <property type="match status" value="1"/>
</dbReference>
<proteinExistence type="inferred from homology"/>
<dbReference type="InterPro" id="IPR030678">
    <property type="entry name" value="Peptide/Ni-bd"/>
</dbReference>
<sequence>MNRVTAFLLAGVAAFGIATTAPAKTIKWGGHRDIASLDPYSFGETTTLAFLNHVYEGLVRYDANLKIESALATSWEVKGNVWRFTLRPGVKFHNGNPFTADDVVASIKRATHDTSPLKGNLPAYKDVRKVDDLTVEIEVNGAYPLLLNDLTNIYIFDAEWLKANNSELPTDAGKGVEGYATHNANGTGPFKVESRRPDAMTVMSVNPTWWDKPKHNMDRIEFIPISSAPTRVAALLSGEINFTNMAPLQDIGRLESAENLKVLLANELRTVFFAMNFGDKLVDSDVKDKNPLKDIKVRQALYQALDMNAMQKRAMRGLSRNTGALVAAAIPGYAPEHEPRLPFDPDAAKKLLAEAGYPNGFSFSFLCSTDSYVNEEELCQAAAAMWTRVGLKPQITSGPRSLMNPKRVKGEFDITTLGWANEPMIDAYSILIQVVHTKSGAGGVFNWGGWGNAEIDKLTDDSAQELDQAKRIPMMQKALQIAKDQHMFLPLHQQPMAWAASKDVTDIVQLSDNKPRLWLTRMK</sequence>
<dbReference type="Gene3D" id="3.90.76.10">
    <property type="entry name" value="Dipeptide-binding Protein, Domain 1"/>
    <property type="match status" value="1"/>
</dbReference>
<name>A0ABW5DQI4_9PROT</name>
<feature type="domain" description="Solute-binding protein family 5" evidence="6">
    <location>
        <begin position="66"/>
        <end position="438"/>
    </location>
</feature>
<evidence type="ECO:0000313" key="8">
    <source>
        <dbReference type="Proteomes" id="UP001597295"/>
    </source>
</evidence>